<evidence type="ECO:0000256" key="1">
    <source>
        <dbReference type="SAM" id="SignalP"/>
    </source>
</evidence>
<keyword evidence="1" id="KW-0732">Signal</keyword>
<dbReference type="InterPro" id="IPR013766">
    <property type="entry name" value="Thioredoxin_domain"/>
</dbReference>
<keyword evidence="4" id="KW-1185">Reference proteome</keyword>
<sequence length="313" mass="34915">MTVKTFLHWFSLCLTVTATFAAAPRTDEPAGIKFFTGSWKAVLAEAKRQNKPVFVDIYTTWCGPCKLMAKEAFPNPQVGEKFNSSFINYQLDAEKGEGIEVAKKYAVDAYPTALYVSASGDLIYRAVGYEGIRVMMEEADRALTGKRDTYTLTMMEQDYAAGKRDTAFLAAYLKKRASEQKPDNDALMVYLKAIPKTDWTSNAALNIIAGNVERYSEPLMAVLFPKMLQLVTATDGETVSLHSTIGRGVRAMNEDHFKQAISKKDETILAEVIKVNEAYLEAMRGKPIPPDRAEQIANGYRNHFRQQTTGSDK</sequence>
<evidence type="ECO:0000259" key="2">
    <source>
        <dbReference type="PROSITE" id="PS51352"/>
    </source>
</evidence>
<evidence type="ECO:0000313" key="3">
    <source>
        <dbReference type="EMBL" id="QJD81205.1"/>
    </source>
</evidence>
<dbReference type="Gene3D" id="3.40.30.10">
    <property type="entry name" value="Glutaredoxin"/>
    <property type="match status" value="1"/>
</dbReference>
<feature type="domain" description="Thioredoxin" evidence="2">
    <location>
        <begin position="12"/>
        <end position="148"/>
    </location>
</feature>
<accession>A0A7L5DSU4</accession>
<dbReference type="InterPro" id="IPR036249">
    <property type="entry name" value="Thioredoxin-like_sf"/>
</dbReference>
<dbReference type="EMBL" id="CP051677">
    <property type="protein sequence ID" value="QJD81205.1"/>
    <property type="molecule type" value="Genomic_DNA"/>
</dbReference>
<dbReference type="KEGG" id="srho:HH216_01585"/>
<name>A0A7L5DSU4_9BACT</name>
<protein>
    <submittedName>
        <fullName evidence="3">DUF255 domain-containing protein</fullName>
    </submittedName>
</protein>
<organism evidence="3 4">
    <name type="scientific">Spirosoma rhododendri</name>
    <dbReference type="NCBI Taxonomy" id="2728024"/>
    <lineage>
        <taxon>Bacteria</taxon>
        <taxon>Pseudomonadati</taxon>
        <taxon>Bacteroidota</taxon>
        <taxon>Cytophagia</taxon>
        <taxon>Cytophagales</taxon>
        <taxon>Cytophagaceae</taxon>
        <taxon>Spirosoma</taxon>
    </lineage>
</organism>
<dbReference type="Pfam" id="PF13899">
    <property type="entry name" value="Thioredoxin_7"/>
    <property type="match status" value="1"/>
</dbReference>
<feature type="signal peptide" evidence="1">
    <location>
        <begin position="1"/>
        <end position="21"/>
    </location>
</feature>
<evidence type="ECO:0000313" key="4">
    <source>
        <dbReference type="Proteomes" id="UP000501128"/>
    </source>
</evidence>
<dbReference type="PROSITE" id="PS51352">
    <property type="entry name" value="THIOREDOXIN_2"/>
    <property type="match status" value="1"/>
</dbReference>
<feature type="chain" id="PRO_5029820830" evidence="1">
    <location>
        <begin position="22"/>
        <end position="313"/>
    </location>
</feature>
<dbReference type="AlphaFoldDB" id="A0A7L5DSU4"/>
<proteinExistence type="predicted"/>
<dbReference type="Proteomes" id="UP000501128">
    <property type="component" value="Chromosome"/>
</dbReference>
<reference evidence="3 4" key="1">
    <citation type="submission" date="2020-04" db="EMBL/GenBank/DDBJ databases">
        <title>Genome sequencing of novel species.</title>
        <authorList>
            <person name="Heo J."/>
            <person name="Kim S.-J."/>
            <person name="Kim J.-S."/>
            <person name="Hong S.-B."/>
            <person name="Kwon S.-W."/>
        </authorList>
    </citation>
    <scope>NUCLEOTIDE SEQUENCE [LARGE SCALE GENOMIC DNA]</scope>
    <source>
        <strain evidence="3 4">CJU-R4</strain>
    </source>
</reference>
<dbReference type="SUPFAM" id="SSF52833">
    <property type="entry name" value="Thioredoxin-like"/>
    <property type="match status" value="1"/>
</dbReference>
<gene>
    <name evidence="3" type="ORF">HH216_01585</name>
</gene>